<dbReference type="Proteomes" id="UP001178461">
    <property type="component" value="Chromosome 4"/>
</dbReference>
<dbReference type="AlphaFoldDB" id="A0AA35K6K9"/>
<keyword evidence="3" id="KW-1185">Reference proteome</keyword>
<protein>
    <submittedName>
        <fullName evidence="2">Uncharacterized protein</fullName>
    </submittedName>
</protein>
<keyword evidence="1" id="KW-0812">Transmembrane</keyword>
<organism evidence="2 3">
    <name type="scientific">Podarcis lilfordi</name>
    <name type="common">Lilford's wall lizard</name>
    <dbReference type="NCBI Taxonomy" id="74358"/>
    <lineage>
        <taxon>Eukaryota</taxon>
        <taxon>Metazoa</taxon>
        <taxon>Chordata</taxon>
        <taxon>Craniata</taxon>
        <taxon>Vertebrata</taxon>
        <taxon>Euteleostomi</taxon>
        <taxon>Lepidosauria</taxon>
        <taxon>Squamata</taxon>
        <taxon>Bifurcata</taxon>
        <taxon>Unidentata</taxon>
        <taxon>Episquamata</taxon>
        <taxon>Laterata</taxon>
        <taxon>Lacertibaenia</taxon>
        <taxon>Lacertidae</taxon>
        <taxon>Podarcis</taxon>
    </lineage>
</organism>
<evidence type="ECO:0000313" key="3">
    <source>
        <dbReference type="Proteomes" id="UP001178461"/>
    </source>
</evidence>
<reference evidence="2" key="1">
    <citation type="submission" date="2022-12" db="EMBL/GenBank/DDBJ databases">
        <authorList>
            <person name="Alioto T."/>
            <person name="Alioto T."/>
            <person name="Gomez Garrido J."/>
        </authorList>
    </citation>
    <scope>NUCLEOTIDE SEQUENCE</scope>
</reference>
<evidence type="ECO:0000256" key="1">
    <source>
        <dbReference type="SAM" id="Phobius"/>
    </source>
</evidence>
<accession>A0AA35K6K9</accession>
<name>A0AA35K6K9_9SAUR</name>
<gene>
    <name evidence="2" type="ORF">PODLI_1B040512</name>
</gene>
<sequence length="59" mass="6911">MIDTRYKAYSEQERLSIRGGHPRAPEDAKTTICLDTVRKFGFRWTLVIIVVEVIFITLR</sequence>
<keyword evidence="1" id="KW-0472">Membrane</keyword>
<keyword evidence="1" id="KW-1133">Transmembrane helix</keyword>
<proteinExistence type="predicted"/>
<feature type="transmembrane region" description="Helical" evidence="1">
    <location>
        <begin position="40"/>
        <end position="58"/>
    </location>
</feature>
<evidence type="ECO:0000313" key="2">
    <source>
        <dbReference type="EMBL" id="CAI5772697.1"/>
    </source>
</evidence>
<dbReference type="EMBL" id="OX395129">
    <property type="protein sequence ID" value="CAI5772697.1"/>
    <property type="molecule type" value="Genomic_DNA"/>
</dbReference>